<dbReference type="Proteomes" id="UP000598426">
    <property type="component" value="Unassembled WGS sequence"/>
</dbReference>
<dbReference type="Pfam" id="PF06803">
    <property type="entry name" value="DUF1232"/>
    <property type="match status" value="1"/>
</dbReference>
<reference evidence="6 7" key="1">
    <citation type="submission" date="2020-09" db="EMBL/GenBank/DDBJ databases">
        <title>Isolation and identification of active actinomycetes.</title>
        <authorList>
            <person name="Li X."/>
        </authorList>
    </citation>
    <scope>NUCLEOTIDE SEQUENCE [LARGE SCALE GENOMIC DNA]</scope>
    <source>
        <strain evidence="6 7">NEAU-LLC</strain>
    </source>
</reference>
<accession>A0ABR8NSN1</accession>
<evidence type="ECO:0000256" key="4">
    <source>
        <dbReference type="ARBA" id="ARBA00023136"/>
    </source>
</evidence>
<sequence>MWLSFLKAVRRGDHRVAPSTWIAATAALVYAISPIDLIPELVLGPLGFADDLGVWSILGVLLLREHHRWHSGLPAHR</sequence>
<keyword evidence="7" id="KW-1185">Reference proteome</keyword>
<comment type="subcellular location">
    <subcellularLocation>
        <location evidence="1">Endomembrane system</location>
        <topology evidence="1">Multi-pass membrane protein</topology>
    </subcellularLocation>
</comment>
<feature type="domain" description="DUF1232" evidence="5">
    <location>
        <begin position="20"/>
        <end position="54"/>
    </location>
</feature>
<keyword evidence="4" id="KW-0472">Membrane</keyword>
<evidence type="ECO:0000313" key="6">
    <source>
        <dbReference type="EMBL" id="MBD3943615.1"/>
    </source>
</evidence>
<organism evidence="6 7">
    <name type="scientific">Microbacterium helvum</name>
    <dbReference type="NCBI Taxonomy" id="2773713"/>
    <lineage>
        <taxon>Bacteria</taxon>
        <taxon>Bacillati</taxon>
        <taxon>Actinomycetota</taxon>
        <taxon>Actinomycetes</taxon>
        <taxon>Micrococcales</taxon>
        <taxon>Microbacteriaceae</taxon>
        <taxon>Microbacterium</taxon>
    </lineage>
</organism>
<evidence type="ECO:0000256" key="2">
    <source>
        <dbReference type="ARBA" id="ARBA00022692"/>
    </source>
</evidence>
<name>A0ABR8NSN1_9MICO</name>
<dbReference type="RefSeq" id="WP_191173215.1">
    <property type="nucleotide sequence ID" value="NZ_JACXZS010000014.1"/>
</dbReference>
<protein>
    <submittedName>
        <fullName evidence="6">DUF1232 domain-containing protein</fullName>
    </submittedName>
</protein>
<gene>
    <name evidence="6" type="ORF">IF188_18135</name>
</gene>
<evidence type="ECO:0000256" key="1">
    <source>
        <dbReference type="ARBA" id="ARBA00004127"/>
    </source>
</evidence>
<dbReference type="EMBL" id="JACXZS010000014">
    <property type="protein sequence ID" value="MBD3943615.1"/>
    <property type="molecule type" value="Genomic_DNA"/>
</dbReference>
<proteinExistence type="predicted"/>
<keyword evidence="2" id="KW-0812">Transmembrane</keyword>
<evidence type="ECO:0000259" key="5">
    <source>
        <dbReference type="Pfam" id="PF06803"/>
    </source>
</evidence>
<dbReference type="InterPro" id="IPR010652">
    <property type="entry name" value="DUF1232"/>
</dbReference>
<keyword evidence="3" id="KW-1133">Transmembrane helix</keyword>
<comment type="caution">
    <text evidence="6">The sequence shown here is derived from an EMBL/GenBank/DDBJ whole genome shotgun (WGS) entry which is preliminary data.</text>
</comment>
<evidence type="ECO:0000313" key="7">
    <source>
        <dbReference type="Proteomes" id="UP000598426"/>
    </source>
</evidence>
<evidence type="ECO:0000256" key="3">
    <source>
        <dbReference type="ARBA" id="ARBA00022989"/>
    </source>
</evidence>